<name>A0AAV7QZZ7_PLEWA</name>
<keyword evidence="3" id="KW-1185">Reference proteome</keyword>
<comment type="caution">
    <text evidence="2">The sequence shown here is derived from an EMBL/GenBank/DDBJ whole genome shotgun (WGS) entry which is preliminary data.</text>
</comment>
<proteinExistence type="predicted"/>
<gene>
    <name evidence="2" type="ORF">NDU88_011899</name>
</gene>
<feature type="region of interest" description="Disordered" evidence="1">
    <location>
        <begin position="26"/>
        <end position="55"/>
    </location>
</feature>
<evidence type="ECO:0000313" key="2">
    <source>
        <dbReference type="EMBL" id="KAJ1145613.1"/>
    </source>
</evidence>
<evidence type="ECO:0000313" key="3">
    <source>
        <dbReference type="Proteomes" id="UP001066276"/>
    </source>
</evidence>
<dbReference type="AlphaFoldDB" id="A0AAV7QZZ7"/>
<evidence type="ECO:0000256" key="1">
    <source>
        <dbReference type="SAM" id="MobiDB-lite"/>
    </source>
</evidence>
<accession>A0AAV7QZZ7</accession>
<sequence>MRTSPCSPKLSIKLNAMMKELFHKMPVKKTDKAQECPASSPPPDDPAAEGPHSEEASITRAFLEHLFGVLCNGFATLRQDIASEVKDLQCELVDLGHSVNSLEQTHDSGRRKWTGTAANLWS</sequence>
<dbReference type="Proteomes" id="UP001066276">
    <property type="component" value="Chromosome 6"/>
</dbReference>
<organism evidence="2 3">
    <name type="scientific">Pleurodeles waltl</name>
    <name type="common">Iberian ribbed newt</name>
    <dbReference type="NCBI Taxonomy" id="8319"/>
    <lineage>
        <taxon>Eukaryota</taxon>
        <taxon>Metazoa</taxon>
        <taxon>Chordata</taxon>
        <taxon>Craniata</taxon>
        <taxon>Vertebrata</taxon>
        <taxon>Euteleostomi</taxon>
        <taxon>Amphibia</taxon>
        <taxon>Batrachia</taxon>
        <taxon>Caudata</taxon>
        <taxon>Salamandroidea</taxon>
        <taxon>Salamandridae</taxon>
        <taxon>Pleurodelinae</taxon>
        <taxon>Pleurodeles</taxon>
    </lineage>
</organism>
<protein>
    <submittedName>
        <fullName evidence="2">Uncharacterized protein</fullName>
    </submittedName>
</protein>
<reference evidence="2" key="1">
    <citation type="journal article" date="2022" name="bioRxiv">
        <title>Sequencing and chromosome-scale assembly of the giantPleurodeles waltlgenome.</title>
        <authorList>
            <person name="Brown T."/>
            <person name="Elewa A."/>
            <person name="Iarovenko S."/>
            <person name="Subramanian E."/>
            <person name="Araus A.J."/>
            <person name="Petzold A."/>
            <person name="Susuki M."/>
            <person name="Suzuki K.-i.T."/>
            <person name="Hayashi T."/>
            <person name="Toyoda A."/>
            <person name="Oliveira C."/>
            <person name="Osipova E."/>
            <person name="Leigh N.D."/>
            <person name="Simon A."/>
            <person name="Yun M.H."/>
        </authorList>
    </citation>
    <scope>NUCLEOTIDE SEQUENCE</scope>
    <source>
        <strain evidence="2">20211129_DDA</strain>
        <tissue evidence="2">Liver</tissue>
    </source>
</reference>
<dbReference type="EMBL" id="JANPWB010000010">
    <property type="protein sequence ID" value="KAJ1145613.1"/>
    <property type="molecule type" value="Genomic_DNA"/>
</dbReference>